<evidence type="ECO:0000313" key="1">
    <source>
        <dbReference type="EMBL" id="MDM8563850.1"/>
    </source>
</evidence>
<proteinExistence type="predicted"/>
<reference evidence="1" key="1">
    <citation type="submission" date="2023-06" db="EMBL/GenBank/DDBJ databases">
        <title>Uncultivated large filamentous bacteria from sulfidic sediments reveal new species and different genomic features in energy metabolism and defense.</title>
        <authorList>
            <person name="Fonseca A."/>
        </authorList>
    </citation>
    <scope>NUCLEOTIDE SEQUENCE</scope>
    <source>
        <strain evidence="1">HSG4</strain>
    </source>
</reference>
<sequence>MKADFVVYDRHSQIVLIAELKRKTGVSAEWAAKWRRNILSHGDMPAAKFFLIALLVRFYLWKDAGNTPDSGTPTFEIDTQPILKPYLEESVISMKDISHQCFELGAVAFITNSKIK</sequence>
<accession>A0ABT7VW88</accession>
<dbReference type="Proteomes" id="UP001171945">
    <property type="component" value="Unassembled WGS sequence"/>
</dbReference>
<organism evidence="1 2">
    <name type="scientific">Candidatus Marithioploca araucensis</name>
    <dbReference type="NCBI Taxonomy" id="70273"/>
    <lineage>
        <taxon>Bacteria</taxon>
        <taxon>Pseudomonadati</taxon>
        <taxon>Pseudomonadota</taxon>
        <taxon>Gammaproteobacteria</taxon>
        <taxon>Thiotrichales</taxon>
        <taxon>Thiotrichaceae</taxon>
        <taxon>Candidatus Marithioploca</taxon>
    </lineage>
</organism>
<protein>
    <submittedName>
        <fullName evidence="1">Uncharacterized protein</fullName>
    </submittedName>
</protein>
<comment type="caution">
    <text evidence="1">The sequence shown here is derived from an EMBL/GenBank/DDBJ whole genome shotgun (WGS) entry which is preliminary data.</text>
</comment>
<evidence type="ECO:0000313" key="2">
    <source>
        <dbReference type="Proteomes" id="UP001171945"/>
    </source>
</evidence>
<dbReference type="EMBL" id="JAUCGM010000918">
    <property type="protein sequence ID" value="MDM8563850.1"/>
    <property type="molecule type" value="Genomic_DNA"/>
</dbReference>
<gene>
    <name evidence="1" type="ORF">QUF54_10905</name>
</gene>
<keyword evidence="2" id="KW-1185">Reference proteome</keyword>
<name>A0ABT7VW88_9GAMM</name>